<evidence type="ECO:0000256" key="2">
    <source>
        <dbReference type="ARBA" id="ARBA00022741"/>
    </source>
</evidence>
<dbReference type="OrthoDB" id="422720at2759"/>
<sequence>MGIVESVLIGVTALIGGIICLVQSLQNASSSGQIAPNPIVEENEERICKEQERAAATEAEHKRLEERQRDWRSTCSAWSSRERRRRNASSRQTWGASEGQRQAHEERARAEQQQKIAEEERKKAEGERRLADERQQAAEEERQRAEEDRARADEQARLARIAKERAEQEKAEADDRAKQAAAELEEAQRKLREGVRPVVIPTSEEFEATKKRLCYQEGIFHFAIAGISGSGKSSLINAFRGLHNSDHGAAPTGVTETTSEITRYPDPNRANPWVWYDVPGAGTLTIPDWAYFNQQGLYVFDCIIVLFDNRFTATDVAILKNCRLFNIPAYIVRSKSNQHISNILSDMGYDNGEEHRTLRRTRKKDARDKYITETRASVAHNLEEAGLPLQRVYVVSKETLLKIVKQGHARDEVLDELELLTDLLTEARRRRLRSVTVACE</sequence>
<feature type="domain" description="IRG-type G" evidence="7">
    <location>
        <begin position="218"/>
        <end position="422"/>
    </location>
</feature>
<dbReference type="GO" id="GO:0016787">
    <property type="term" value="F:hydrolase activity"/>
    <property type="evidence" value="ECO:0007669"/>
    <property type="project" value="UniProtKB-KW"/>
</dbReference>
<dbReference type="InterPro" id="IPR007743">
    <property type="entry name" value="Immunity-related_GTPase-like"/>
</dbReference>
<dbReference type="PROSITE" id="PS51716">
    <property type="entry name" value="G_IRG"/>
    <property type="match status" value="1"/>
</dbReference>
<protein>
    <submittedName>
        <fullName evidence="8">Nucleoside triphosphate hydrolase protein</fullName>
    </submittedName>
</protein>
<name>A0A2H3J5Y7_WOLCO</name>
<evidence type="ECO:0000259" key="7">
    <source>
        <dbReference type="PROSITE" id="PS51716"/>
    </source>
</evidence>
<evidence type="ECO:0000256" key="4">
    <source>
        <dbReference type="ARBA" id="ARBA00023134"/>
    </source>
</evidence>
<evidence type="ECO:0000256" key="6">
    <source>
        <dbReference type="SAM" id="Phobius"/>
    </source>
</evidence>
<dbReference type="AlphaFoldDB" id="A0A2H3J5Y7"/>
<organism evidence="8 9">
    <name type="scientific">Wolfiporia cocos (strain MD-104)</name>
    <name type="common">Brown rot fungus</name>
    <dbReference type="NCBI Taxonomy" id="742152"/>
    <lineage>
        <taxon>Eukaryota</taxon>
        <taxon>Fungi</taxon>
        <taxon>Dikarya</taxon>
        <taxon>Basidiomycota</taxon>
        <taxon>Agaricomycotina</taxon>
        <taxon>Agaricomycetes</taxon>
        <taxon>Polyporales</taxon>
        <taxon>Phaeolaceae</taxon>
        <taxon>Wolfiporia</taxon>
    </lineage>
</organism>
<evidence type="ECO:0000313" key="9">
    <source>
        <dbReference type="Proteomes" id="UP000218811"/>
    </source>
</evidence>
<dbReference type="GO" id="GO:0016020">
    <property type="term" value="C:membrane"/>
    <property type="evidence" value="ECO:0007669"/>
    <property type="project" value="InterPro"/>
</dbReference>
<dbReference type="Proteomes" id="UP000218811">
    <property type="component" value="Unassembled WGS sequence"/>
</dbReference>
<reference evidence="8 9" key="1">
    <citation type="journal article" date="2012" name="Science">
        <title>The Paleozoic origin of enzymatic lignin decomposition reconstructed from 31 fungal genomes.</title>
        <authorList>
            <person name="Floudas D."/>
            <person name="Binder M."/>
            <person name="Riley R."/>
            <person name="Barry K."/>
            <person name="Blanchette R.A."/>
            <person name="Henrissat B."/>
            <person name="Martinez A.T."/>
            <person name="Otillar R."/>
            <person name="Spatafora J.W."/>
            <person name="Yadav J.S."/>
            <person name="Aerts A."/>
            <person name="Benoit I."/>
            <person name="Boyd A."/>
            <person name="Carlson A."/>
            <person name="Copeland A."/>
            <person name="Coutinho P.M."/>
            <person name="de Vries R.P."/>
            <person name="Ferreira P."/>
            <person name="Findley K."/>
            <person name="Foster B."/>
            <person name="Gaskell J."/>
            <person name="Glotzer D."/>
            <person name="Gorecki P."/>
            <person name="Heitman J."/>
            <person name="Hesse C."/>
            <person name="Hori C."/>
            <person name="Igarashi K."/>
            <person name="Jurgens J.A."/>
            <person name="Kallen N."/>
            <person name="Kersten P."/>
            <person name="Kohler A."/>
            <person name="Kuees U."/>
            <person name="Kumar T.K.A."/>
            <person name="Kuo A."/>
            <person name="LaButti K."/>
            <person name="Larrondo L.F."/>
            <person name="Lindquist E."/>
            <person name="Ling A."/>
            <person name="Lombard V."/>
            <person name="Lucas S."/>
            <person name="Lundell T."/>
            <person name="Martin R."/>
            <person name="McLaughlin D.J."/>
            <person name="Morgenstern I."/>
            <person name="Morin E."/>
            <person name="Murat C."/>
            <person name="Nagy L.G."/>
            <person name="Nolan M."/>
            <person name="Ohm R.A."/>
            <person name="Patyshakuliyeva A."/>
            <person name="Rokas A."/>
            <person name="Ruiz-Duenas F.J."/>
            <person name="Sabat G."/>
            <person name="Salamov A."/>
            <person name="Samejima M."/>
            <person name="Schmutz J."/>
            <person name="Slot J.C."/>
            <person name="St John F."/>
            <person name="Stenlid J."/>
            <person name="Sun H."/>
            <person name="Sun S."/>
            <person name="Syed K."/>
            <person name="Tsang A."/>
            <person name="Wiebenga A."/>
            <person name="Young D."/>
            <person name="Pisabarro A."/>
            <person name="Eastwood D.C."/>
            <person name="Martin F."/>
            <person name="Cullen D."/>
            <person name="Grigoriev I.V."/>
            <person name="Hibbett D.S."/>
        </authorList>
    </citation>
    <scope>NUCLEOTIDE SEQUENCE [LARGE SCALE GENOMIC DNA]</scope>
    <source>
        <strain evidence="8 9">MD-104</strain>
    </source>
</reference>
<comment type="similarity">
    <text evidence="1">Belongs to the TRAFAC class dynamin-like GTPase superfamily. IRG family.</text>
</comment>
<feature type="compositionally biased region" description="Basic and acidic residues" evidence="5">
    <location>
        <begin position="51"/>
        <end position="72"/>
    </location>
</feature>
<evidence type="ECO:0000256" key="1">
    <source>
        <dbReference type="ARBA" id="ARBA00005429"/>
    </source>
</evidence>
<feature type="compositionally biased region" description="Basic and acidic residues" evidence="5">
    <location>
        <begin position="101"/>
        <end position="178"/>
    </location>
</feature>
<feature type="region of interest" description="Disordered" evidence="5">
    <location>
        <begin position="51"/>
        <end position="185"/>
    </location>
</feature>
<dbReference type="OMA" id="WIRRENE"/>
<evidence type="ECO:0000256" key="3">
    <source>
        <dbReference type="ARBA" id="ARBA00022801"/>
    </source>
</evidence>
<dbReference type="InterPro" id="IPR051515">
    <property type="entry name" value="IRG"/>
</dbReference>
<keyword evidence="6" id="KW-1133">Transmembrane helix</keyword>
<dbReference type="STRING" id="742152.A0A2H3J5Y7"/>
<accession>A0A2H3J5Y7</accession>
<dbReference type="PANTHER" id="PTHR32341">
    <property type="entry name" value="INTERFERON-INDUCIBLE GTPASE"/>
    <property type="match status" value="1"/>
</dbReference>
<evidence type="ECO:0000313" key="8">
    <source>
        <dbReference type="EMBL" id="PCH37662.1"/>
    </source>
</evidence>
<keyword evidence="6" id="KW-0812">Transmembrane</keyword>
<dbReference type="InterPro" id="IPR027417">
    <property type="entry name" value="P-loop_NTPase"/>
</dbReference>
<keyword evidence="9" id="KW-1185">Reference proteome</keyword>
<dbReference type="GO" id="GO:0005525">
    <property type="term" value="F:GTP binding"/>
    <property type="evidence" value="ECO:0007669"/>
    <property type="project" value="UniProtKB-KW"/>
</dbReference>
<dbReference type="EMBL" id="KB467942">
    <property type="protein sequence ID" value="PCH37662.1"/>
    <property type="molecule type" value="Genomic_DNA"/>
</dbReference>
<proteinExistence type="inferred from homology"/>
<dbReference type="PANTHER" id="PTHR32341:SF10">
    <property type="entry name" value="INTERFERON-INDUCIBLE GTPASE 5"/>
    <property type="match status" value="1"/>
</dbReference>
<evidence type="ECO:0000256" key="5">
    <source>
        <dbReference type="SAM" id="MobiDB-lite"/>
    </source>
</evidence>
<keyword evidence="2" id="KW-0547">Nucleotide-binding</keyword>
<dbReference type="InterPro" id="IPR030385">
    <property type="entry name" value="G_IRG_dom"/>
</dbReference>
<keyword evidence="3 8" id="KW-0378">Hydrolase</keyword>
<keyword evidence="4" id="KW-0342">GTP-binding</keyword>
<gene>
    <name evidence="8" type="ORF">WOLCODRAFT_95587</name>
</gene>
<dbReference type="Gene3D" id="3.40.50.300">
    <property type="entry name" value="P-loop containing nucleotide triphosphate hydrolases"/>
    <property type="match status" value="1"/>
</dbReference>
<feature type="transmembrane region" description="Helical" evidence="6">
    <location>
        <begin position="7"/>
        <end position="25"/>
    </location>
</feature>
<dbReference type="Pfam" id="PF05049">
    <property type="entry name" value="IIGP"/>
    <property type="match status" value="1"/>
</dbReference>
<keyword evidence="6" id="KW-0472">Membrane</keyword>
<dbReference type="SUPFAM" id="SSF52540">
    <property type="entry name" value="P-loop containing nucleoside triphosphate hydrolases"/>
    <property type="match status" value="1"/>
</dbReference>